<dbReference type="InterPro" id="IPR007196">
    <property type="entry name" value="CCR4-Not_Not1_C"/>
</dbReference>
<feature type="domain" description="CCR4-NOT transcription complex subunit 1 CAF1-binding" evidence="2">
    <location>
        <begin position="793"/>
        <end position="969"/>
    </location>
</feature>
<dbReference type="Pfam" id="PF16418">
    <property type="entry name" value="CNOT1_HEAT"/>
    <property type="match status" value="1"/>
</dbReference>
<organism evidence="4 5">
    <name type="scientific">Carpediemonas membranifera</name>
    <dbReference type="NCBI Taxonomy" id="201153"/>
    <lineage>
        <taxon>Eukaryota</taxon>
        <taxon>Metamonada</taxon>
        <taxon>Carpediemonas-like organisms</taxon>
        <taxon>Carpediemonas</taxon>
    </lineage>
</organism>
<feature type="domain" description="CCR4-NOT transcription complex subunit 1 HEAT repeat" evidence="3">
    <location>
        <begin position="567"/>
        <end position="718"/>
    </location>
</feature>
<dbReference type="Proteomes" id="UP000717585">
    <property type="component" value="Unassembled WGS sequence"/>
</dbReference>
<evidence type="ECO:0000313" key="5">
    <source>
        <dbReference type="Proteomes" id="UP000717585"/>
    </source>
</evidence>
<gene>
    <name evidence="4" type="ORF">J8273_6442</name>
</gene>
<dbReference type="Gene3D" id="1.25.40.790">
    <property type="match status" value="1"/>
</dbReference>
<proteinExistence type="predicted"/>
<dbReference type="GO" id="GO:0030015">
    <property type="term" value="C:CCR4-NOT core complex"/>
    <property type="evidence" value="ECO:0007669"/>
    <property type="project" value="InterPro"/>
</dbReference>
<name>A0A8J6BVR1_9EUKA</name>
<dbReference type="GO" id="GO:0000932">
    <property type="term" value="C:P-body"/>
    <property type="evidence" value="ECO:0007669"/>
    <property type="project" value="TreeGrafter"/>
</dbReference>
<dbReference type="GO" id="GO:0000288">
    <property type="term" value="P:nuclear-transcribed mRNA catabolic process, deadenylation-dependent decay"/>
    <property type="evidence" value="ECO:0007669"/>
    <property type="project" value="TreeGrafter"/>
</dbReference>
<evidence type="ECO:0000313" key="4">
    <source>
        <dbReference type="EMBL" id="KAG9391671.1"/>
    </source>
</evidence>
<feature type="domain" description="CCR4-Not complex component Not1 C-terminal" evidence="1">
    <location>
        <begin position="1835"/>
        <end position="2167"/>
    </location>
</feature>
<dbReference type="InterPro" id="IPR032194">
    <property type="entry name" value="CNOT1_HEAT"/>
</dbReference>
<evidence type="ECO:0000259" key="2">
    <source>
        <dbReference type="Pfam" id="PF16415"/>
    </source>
</evidence>
<dbReference type="Gene3D" id="1.25.40.800">
    <property type="match status" value="1"/>
</dbReference>
<protein>
    <submittedName>
        <fullName evidence="4">CCR4-Not complex component, Not1</fullName>
    </submittedName>
</protein>
<dbReference type="Gene3D" id="1.25.40.180">
    <property type="match status" value="1"/>
</dbReference>
<evidence type="ECO:0000259" key="1">
    <source>
        <dbReference type="Pfam" id="PF04054"/>
    </source>
</evidence>
<dbReference type="PANTHER" id="PTHR13162:SF8">
    <property type="entry name" value="CCR4-NOT TRANSCRIPTION COMPLEX SUBUNIT 1"/>
    <property type="match status" value="1"/>
</dbReference>
<dbReference type="InterPro" id="IPR032191">
    <property type="entry name" value="CNOT1_CAF1_bind"/>
</dbReference>
<dbReference type="OrthoDB" id="1933107at2759"/>
<evidence type="ECO:0000259" key="3">
    <source>
        <dbReference type="Pfam" id="PF16418"/>
    </source>
</evidence>
<dbReference type="Pfam" id="PF04054">
    <property type="entry name" value="Not1"/>
    <property type="match status" value="1"/>
</dbReference>
<dbReference type="InterPro" id="IPR040398">
    <property type="entry name" value="Not1"/>
</dbReference>
<sequence length="2188" mass="243728">MLEDQRAADRTLQILEQAYTSSQVEIDSNVQQFVSIFNSHPSGAFQALFHHLVPRMIPICDMSNVNNIEHRKNHAAYFQLCGKLVNHVCAEPPPSMSVHDYTHRILAFMPNILEKFVDSCPADTIPQFNVSRETLIHDMVATLGISPPSGPINTPYIVMTVMFGRSAYQAAALRDLNVKITRHFFNTIRGSLTGPDDLQFQQRPYDIPGVLSDFSVYLLLAWLANLNQPNIANLAQQTQQLIVKCYSTIYTLLPQSSSVKRYLTNMRPHPQRQEAKLDAPQGPQVMSTRPAPKVTAWLTDVGPLATHPELIDAVFSRVVGSIDNPATYAQIGNAIAAMLIPVQQTYARLGPKPTTSSVVQYLKMSEIQADLGPERPFAIPTRWDLGIFFKWLEQTRQPDWSRVLRSLDTPTFVPSGVETLDRLLSALVAIPKPFDPSALFGVWQCSKAQMVLVESMFHPEIGKRYIETLTSSANLVVPEFLDRLTPSLTPEQRIHARLFSMTDLLATLLLLTEFHHESVLRIFHLGAESVPDVFCFTLASLQLHKVYGQDLTIARSKGGTYNYQVLFVRLVRNVMDQQNTVPVMREVVAVNPRSAAQALYFLYTQGQDAYVSRILDVAHEIKFIHDLITKYMPPNAFIFDLACLAYSRSIFNLHHWLQALFNPADRRQTKVDPEEAYREFLSYLNLKIAPEQQQQRRTQVAPSKFPLTSQTLMAAFQALLNSPLKTRYDQDVKYLTTTATKRGLIDQARVRHDRKVEPDTMPRVMNRMATGPRSQATLRIRVEAERAAAVRRPTEDIVKRTTLALNKIDMTQTVPPDLVPIAQQYGPWLTVYIVANRICMYSEQHRCILETMYRMGIEGIVEGLKDETLAFIRAFLDAPTLTRSTDERTQLKNLGNFFALLTISRNRPIMRDELDLYAILTTAMETDRMTAVLPFVTAILRHTKESRAISSTCGWSLMLLSLIRDIAEYYEKQGPPTPTPVYEYQSLIGKKGLNLAEVTIPSFHGQLIAGHLPVPESQRAAKVARSAAESIKERPLIAPPYGPAPQRLSQRRLFDMCKLLFRSNARFSRYVTDCVQDITTRAHKEVVSHVTGLAHIIALTMVEKDLAAEPNPVVYIETAKSIAMSTATALVGTYTRRFVTFYLRQAIDDVLHPDTPAHMGQIADYIAGWHAENAAHKAVTAARELAASSVAEALERSDAVQARRKRQHSAADRVILEQRSAVMAQLPTAQRGILGALLDGHVPSTAIRTEWAPARGPSHPIVQAARRANPDNFDGNGLPWRYATRSTQFDAYLTLVGIHMPQGLGLHYEPDQHIPVGCAPTTRQCCDELAAVLARVEAGDFGPLAIKAGMTDAEANPHLDAQITALFSWTGSVIAESARPTHVTVDSVLDPKSLGPLRQLVMTNVPLIVAATKAEARSRLAVTVGRHIVAISRDQHPALAVTAVVSVLASVLGTTHLLEVATDLPSLATIATLAEIVPMEATTGLVSKLHPVVASTNIRVVELAYICALPAHIRTAMIMTRVLDGTAVVNIACQAVTAVAALDKANNASNDDAAFVEARAAILSTAASLLSDLVLSQEATYTPQFDYSFLLSQDQLPLGGLLHIPKASADPHLNLRAALRAYIPPTDMSNFSGPKLYLRRPVDLCRIMAELDALPQPIHDPELTAAAAAGFGSDSLSPVLGRAIDQIFQQWVAADTSPSPSFITSVMGARHFVIALARLGGFRTTQAAEVCIRHMVTRAIQASTDTLSNAQPSFAAIDSFSSLFVRILCLLHDGDDSEVSPRITLLARAMTAACRMLHRAHESQRGQFNHRPYLRFFNSLYTDCLSPHPALLGLKDHILVTFCNLYHNLEPSRYPGFVFGWTQLIGDPLFMSQLLHPAGADTKKSGYFKRLLVDLLRFLNTPLKSLALTDPIRTLYKAVLRVLLVLLHDYPQFLCTQYFSLCNAIPSVAIQLRNLILSAYPYGTDMPDPLQPGLNLDQIEDMRKIPLVQPTYVTHLAQCGLKPVLDVFFNGGDINVGHVVSMLMTPEVTQRAALRYSPSVMHAAVIYCGHQLSQELPAELTTVPSDNRIYKFLLDLADRLDDEGKYALYGCMVNQLRFPNRHTAVFGKILLMMFHHQHEVPHKEIIVRVMLERLMVHRPHPWGLLTTFIELVCNETYHFWEFPFTDRKVYPHVVQTVQLLRDQKLGKR</sequence>
<dbReference type="PANTHER" id="PTHR13162">
    <property type="entry name" value="CCR4-NOT TRANSCRIPTION COMPLEX"/>
    <property type="match status" value="1"/>
</dbReference>
<dbReference type="GO" id="GO:0017148">
    <property type="term" value="P:negative regulation of translation"/>
    <property type="evidence" value="ECO:0007669"/>
    <property type="project" value="InterPro"/>
</dbReference>
<dbReference type="GO" id="GO:0060090">
    <property type="term" value="F:molecular adaptor activity"/>
    <property type="evidence" value="ECO:0007669"/>
    <property type="project" value="TreeGrafter"/>
</dbReference>
<accession>A0A8J6BVR1</accession>
<dbReference type="Pfam" id="PF16415">
    <property type="entry name" value="CNOT1_CAF1_bind"/>
    <property type="match status" value="1"/>
</dbReference>
<reference evidence="4" key="1">
    <citation type="submission" date="2021-05" db="EMBL/GenBank/DDBJ databases">
        <title>A free-living protist that lacks canonical eukaryotic 1 DNA replication and segregation systems.</title>
        <authorList>
            <person name="Salas-Leiva D.E."/>
            <person name="Tromer E.C."/>
            <person name="Curtis B.A."/>
            <person name="Jerlstrom-Hultqvist J."/>
            <person name="Kolisko M."/>
            <person name="Yi Z."/>
            <person name="Salas-Leiva J.S."/>
            <person name="Gallot-Lavallee L."/>
            <person name="Kops G.J.P.L."/>
            <person name="Archibald J.M."/>
            <person name="Simpson A.G.B."/>
            <person name="Roger A.J."/>
        </authorList>
    </citation>
    <scope>NUCLEOTIDE SEQUENCE</scope>
    <source>
        <strain evidence="4">BICM</strain>
    </source>
</reference>
<dbReference type="EMBL" id="JAHDYR010000053">
    <property type="protein sequence ID" value="KAG9391671.1"/>
    <property type="molecule type" value="Genomic_DNA"/>
</dbReference>
<keyword evidence="5" id="KW-1185">Reference proteome</keyword>
<comment type="caution">
    <text evidence="4">The sequence shown here is derived from an EMBL/GenBank/DDBJ whole genome shotgun (WGS) entry which is preliminary data.</text>
</comment>